<sequence length="266" mass="26797">MSAVVRCLAAALLTAPGPGAASRIRRHAPTSRTGMRRHHVVVVTVVAGVAGAFAIGAGAASAAAVVAATTLWRSRRRRRNARTDAERRLLLSVLETVIAALRVGAHPADACDTAADETSGAASDAFLVAAARSRLGGSAADGMRSAATTSDRHGIGASLERIADAWTVSDRYGLALADLLSAARSDLAARMRIRARTDAGLAGARATGSVLAGLPALGVGLGQLMGAAPVEVLLGDGLGAALLVAGTVLTCAGLLWTDRIAERVSS</sequence>
<dbReference type="EMBL" id="JAUZMZ010000149">
    <property type="protein sequence ID" value="MEE2034459.1"/>
    <property type="molecule type" value="Genomic_DNA"/>
</dbReference>
<dbReference type="RefSeq" id="WP_330153830.1">
    <property type="nucleotide sequence ID" value="NZ_JAUZMZ010000149.1"/>
</dbReference>
<dbReference type="PANTHER" id="PTHR35007">
    <property type="entry name" value="INTEGRAL MEMBRANE PROTEIN-RELATED"/>
    <property type="match status" value="1"/>
</dbReference>
<feature type="transmembrane region" description="Helical" evidence="1">
    <location>
        <begin position="199"/>
        <end position="218"/>
    </location>
</feature>
<dbReference type="Proteomes" id="UP001331936">
    <property type="component" value="Unassembled WGS sequence"/>
</dbReference>
<evidence type="ECO:0000313" key="3">
    <source>
        <dbReference type="Proteomes" id="UP001331936"/>
    </source>
</evidence>
<evidence type="ECO:0000256" key="1">
    <source>
        <dbReference type="SAM" id="Phobius"/>
    </source>
</evidence>
<dbReference type="PANTHER" id="PTHR35007:SF4">
    <property type="entry name" value="CONSERVED TRANSMEMBRANE PROTEIN-RELATED"/>
    <property type="match status" value="1"/>
</dbReference>
<keyword evidence="1" id="KW-0472">Membrane</keyword>
<evidence type="ECO:0000313" key="2">
    <source>
        <dbReference type="EMBL" id="MEE2034459.1"/>
    </source>
</evidence>
<keyword evidence="1" id="KW-0812">Transmembrane</keyword>
<feature type="transmembrane region" description="Helical" evidence="1">
    <location>
        <begin position="238"/>
        <end position="257"/>
    </location>
</feature>
<organism evidence="2 3">
    <name type="scientific">Rhodococcus chondri</name>
    <dbReference type="NCBI Taxonomy" id="3065941"/>
    <lineage>
        <taxon>Bacteria</taxon>
        <taxon>Bacillati</taxon>
        <taxon>Actinomycetota</taxon>
        <taxon>Actinomycetes</taxon>
        <taxon>Mycobacteriales</taxon>
        <taxon>Nocardiaceae</taxon>
        <taxon>Rhodococcus</taxon>
    </lineage>
</organism>
<name>A0ABU7JWQ7_9NOCA</name>
<comment type="caution">
    <text evidence="2">The sequence shown here is derived from an EMBL/GenBank/DDBJ whole genome shotgun (WGS) entry which is preliminary data.</text>
</comment>
<proteinExistence type="predicted"/>
<protein>
    <submittedName>
        <fullName evidence="2">Type II secretion system F family protein</fullName>
    </submittedName>
</protein>
<reference evidence="2 3" key="1">
    <citation type="submission" date="2023-08" db="EMBL/GenBank/DDBJ databases">
        <authorList>
            <person name="Girao M."/>
            <person name="Carvalho M.F."/>
        </authorList>
    </citation>
    <scope>NUCLEOTIDE SEQUENCE [LARGE SCALE GENOMIC DNA]</scope>
    <source>
        <strain evidence="2 3">CC-R104</strain>
    </source>
</reference>
<feature type="transmembrane region" description="Helical" evidence="1">
    <location>
        <begin position="45"/>
        <end position="72"/>
    </location>
</feature>
<keyword evidence="3" id="KW-1185">Reference proteome</keyword>
<accession>A0ABU7JWQ7</accession>
<gene>
    <name evidence="2" type="ORF">Q8814_20450</name>
</gene>
<keyword evidence="1" id="KW-1133">Transmembrane helix</keyword>